<organism evidence="3 4">
    <name type="scientific">Thalictrum thalictroides</name>
    <name type="common">Rue-anemone</name>
    <name type="synonym">Anemone thalictroides</name>
    <dbReference type="NCBI Taxonomy" id="46969"/>
    <lineage>
        <taxon>Eukaryota</taxon>
        <taxon>Viridiplantae</taxon>
        <taxon>Streptophyta</taxon>
        <taxon>Embryophyta</taxon>
        <taxon>Tracheophyta</taxon>
        <taxon>Spermatophyta</taxon>
        <taxon>Magnoliopsida</taxon>
        <taxon>Ranunculales</taxon>
        <taxon>Ranunculaceae</taxon>
        <taxon>Thalictroideae</taxon>
        <taxon>Thalictrum</taxon>
    </lineage>
</organism>
<evidence type="ECO:0000256" key="1">
    <source>
        <dbReference type="SAM" id="MobiDB-lite"/>
    </source>
</evidence>
<keyword evidence="4" id="KW-1185">Reference proteome</keyword>
<feature type="region of interest" description="Disordered" evidence="1">
    <location>
        <begin position="407"/>
        <end position="478"/>
    </location>
</feature>
<comment type="caution">
    <text evidence="3">The sequence shown here is derived from an EMBL/GenBank/DDBJ whole genome shotgun (WGS) entry which is preliminary data.</text>
</comment>
<dbReference type="Proteomes" id="UP000554482">
    <property type="component" value="Unassembled WGS sequence"/>
</dbReference>
<dbReference type="EMBL" id="JABWDY010039432">
    <property type="protein sequence ID" value="KAF5178907.1"/>
    <property type="molecule type" value="Genomic_DNA"/>
</dbReference>
<evidence type="ECO:0000313" key="3">
    <source>
        <dbReference type="EMBL" id="KAF5178907.1"/>
    </source>
</evidence>
<reference evidence="3 4" key="1">
    <citation type="submission" date="2020-06" db="EMBL/GenBank/DDBJ databases">
        <title>Transcriptomic and genomic resources for Thalictrum thalictroides and T. hernandezii: Facilitating candidate gene discovery in an emerging model plant lineage.</title>
        <authorList>
            <person name="Arias T."/>
            <person name="Riano-Pachon D.M."/>
            <person name="Di Stilio V.S."/>
        </authorList>
    </citation>
    <scope>NUCLEOTIDE SEQUENCE [LARGE SCALE GENOMIC DNA]</scope>
    <source>
        <strain evidence="4">cv. WT478/WT964</strain>
        <tissue evidence="3">Leaves</tissue>
    </source>
</reference>
<feature type="compositionally biased region" description="Basic and acidic residues" evidence="1">
    <location>
        <begin position="463"/>
        <end position="478"/>
    </location>
</feature>
<accession>A0A7J6V267</accession>
<protein>
    <recommendedName>
        <fullName evidence="2">Reverse transcriptase zinc-binding domain-containing protein</fullName>
    </recommendedName>
</protein>
<feature type="region of interest" description="Disordered" evidence="1">
    <location>
        <begin position="373"/>
        <end position="392"/>
    </location>
</feature>
<dbReference type="InterPro" id="IPR026960">
    <property type="entry name" value="RVT-Znf"/>
</dbReference>
<feature type="compositionally biased region" description="Basic and acidic residues" evidence="1">
    <location>
        <begin position="415"/>
        <end position="432"/>
    </location>
</feature>
<feature type="region of interest" description="Disordered" evidence="1">
    <location>
        <begin position="1"/>
        <end position="40"/>
    </location>
</feature>
<feature type="domain" description="Reverse transcriptase zinc-binding" evidence="2">
    <location>
        <begin position="486"/>
        <end position="525"/>
    </location>
</feature>
<evidence type="ECO:0000259" key="2">
    <source>
        <dbReference type="Pfam" id="PF13966"/>
    </source>
</evidence>
<sequence length="636" mass="72913">MGMERMRPKPLQEREKRKETYADVCDSSNQSFERGRESSRVEVQTRGPTLCNSWWSAAALCHSSSSSPDWGWVKQKIEGVFDQVDMKQTEEGDMLVFLRSEEDRNRLISMPPLSNWEGSFSFRAWNPSMGSLHFNEESILNVEVAFGGIPYHLRVKSVIESLAMKCGGNYVVENPVAQYKEGHCFALLKGCAVGSIPRILKLVEKRVVYTIWVEVLGDQMKCLAKKATPQSVEEVSSQVRRRRELNQDDVAWASQRGQNHVGSQTSLSKPPGFEQAAGIDQLLKKSTCQVEQCMVGEGSQTGAQLGQSSKSPVLISPNRFESLQVEVFDPRDQSPILISSDGFGMGRCDELDAVHRVHNQVDEEPLQALTPVEENRRGRSITRRPNRGLGLLGNPIGRNKLLWKVMQNRRHSRERIRDTRDRSRVERNDKGSTSEGEVNTKQPDRPPVTILRRATSEIAPEQLRVEESNDKSDEVESRRRLAENMFSDNLTHRGSQVSSRCSLCDNLNESITHLLLHCSVSLNVWSVLTMPYPEVYPNLFTVVSVEEWLKLWTSGTQQEFGSKVWSYLPYAVFWTLWKTRNHRIFRQKTVDVEAICREVKFTIWYWCSSWKRRKKYRYQDLDDKWSDVLTGLIHPL</sequence>
<dbReference type="Pfam" id="PF13966">
    <property type="entry name" value="zf-RVT"/>
    <property type="match status" value="1"/>
</dbReference>
<evidence type="ECO:0000313" key="4">
    <source>
        <dbReference type="Proteomes" id="UP000554482"/>
    </source>
</evidence>
<gene>
    <name evidence="3" type="ORF">FRX31_031506</name>
</gene>
<dbReference type="AlphaFoldDB" id="A0A7J6V267"/>
<feature type="compositionally biased region" description="Basic and acidic residues" evidence="1">
    <location>
        <begin position="1"/>
        <end position="21"/>
    </location>
</feature>
<proteinExistence type="predicted"/>
<name>A0A7J6V267_THATH</name>